<dbReference type="EMBL" id="QXDC01000003">
    <property type="protein sequence ID" value="RIA44290.1"/>
    <property type="molecule type" value="Genomic_DNA"/>
</dbReference>
<proteinExistence type="inferred from homology"/>
<sequence>MITLMLPGARRPIAFLLAGSLLVGLATPAWPQIRAATSPPPAAATPKPGGGLRIITIPTPLPLPGQLKPITASQRSHASPDPKARVNRANTAARVEPDRVSWLNAIQQYPYADGALYQVYAAPGQVTDIALQQGEELAGTGPVAAGDTVRWIIGDTESGAGAAKRIHILVKPTRPDLETNLVINTSRRTYHLELHATAGTYMAAVSWTYPQDQLIALRKADAQAARAAPIATGIDPSALDFDYRIDGDKPDWRPVRAFDDGRQAYIEFPVTIGTSEMPPLFVRGVDGKDELVNYRVQGRYMVVDRLFGAAELRLGTKKSEQHVRITRESAKRGRS</sequence>
<protein>
    <submittedName>
        <fullName evidence="4">Type IV secretion system protein VirB9</fullName>
    </submittedName>
</protein>
<gene>
    <name evidence="4" type="ORF">DFR49_2531</name>
</gene>
<dbReference type="Pfam" id="PF03524">
    <property type="entry name" value="CagX"/>
    <property type="match status" value="1"/>
</dbReference>
<keyword evidence="2" id="KW-0732">Signal</keyword>
<evidence type="ECO:0000256" key="3">
    <source>
        <dbReference type="SAM" id="MobiDB-lite"/>
    </source>
</evidence>
<dbReference type="CDD" id="cd06911">
    <property type="entry name" value="VirB9_CagX_TrbG"/>
    <property type="match status" value="1"/>
</dbReference>
<dbReference type="Proteomes" id="UP000266568">
    <property type="component" value="Unassembled WGS sequence"/>
</dbReference>
<comment type="similarity">
    <text evidence="1">Belongs to the TrbG/VirB9 family.</text>
</comment>
<name>A0A397P403_9SPHN</name>
<evidence type="ECO:0000313" key="5">
    <source>
        <dbReference type="Proteomes" id="UP000266568"/>
    </source>
</evidence>
<accession>A0A397P403</accession>
<comment type="caution">
    <text evidence="4">The sequence shown here is derived from an EMBL/GenBank/DDBJ whole genome shotgun (WGS) entry which is preliminary data.</text>
</comment>
<dbReference type="InterPro" id="IPR010258">
    <property type="entry name" value="Conjugal_tfr_TrbG/VirB9/CagX"/>
</dbReference>
<evidence type="ECO:0000256" key="2">
    <source>
        <dbReference type="ARBA" id="ARBA00022729"/>
    </source>
</evidence>
<evidence type="ECO:0000256" key="1">
    <source>
        <dbReference type="ARBA" id="ARBA00006135"/>
    </source>
</evidence>
<dbReference type="NCBIfam" id="TIGR02775">
    <property type="entry name" value="TrbG_Ti"/>
    <property type="match status" value="1"/>
</dbReference>
<dbReference type="InterPro" id="IPR014142">
    <property type="entry name" value="TrbG_Ti"/>
</dbReference>
<reference evidence="4 5" key="1">
    <citation type="submission" date="2018-08" db="EMBL/GenBank/DDBJ databases">
        <title>Genomic Encyclopedia of Type Strains, Phase IV (KMG-IV): sequencing the most valuable type-strain genomes for metagenomic binning, comparative biology and taxonomic classification.</title>
        <authorList>
            <person name="Goeker M."/>
        </authorList>
    </citation>
    <scope>NUCLEOTIDE SEQUENCE [LARGE SCALE GENOMIC DNA]</scope>
    <source>
        <strain evidence="4 5">DSM 25527</strain>
    </source>
</reference>
<dbReference type="AlphaFoldDB" id="A0A397P403"/>
<keyword evidence="5" id="KW-1185">Reference proteome</keyword>
<dbReference type="InterPro" id="IPR038161">
    <property type="entry name" value="VirB9/CagX/TrbG_C_sf"/>
</dbReference>
<dbReference type="Gene3D" id="2.60.40.2500">
    <property type="match status" value="1"/>
</dbReference>
<dbReference type="RefSeq" id="WP_245968418.1">
    <property type="nucleotide sequence ID" value="NZ_QXDC01000003.1"/>
</dbReference>
<feature type="region of interest" description="Disordered" evidence="3">
    <location>
        <begin position="66"/>
        <end position="91"/>
    </location>
</feature>
<evidence type="ECO:0000313" key="4">
    <source>
        <dbReference type="EMBL" id="RIA44290.1"/>
    </source>
</evidence>
<dbReference type="InterPro" id="IPR033645">
    <property type="entry name" value="VirB9/CagX/TrbG_C"/>
</dbReference>
<organism evidence="4 5">
    <name type="scientific">Hephaestia caeni</name>
    <dbReference type="NCBI Taxonomy" id="645617"/>
    <lineage>
        <taxon>Bacteria</taxon>
        <taxon>Pseudomonadati</taxon>
        <taxon>Pseudomonadota</taxon>
        <taxon>Alphaproteobacteria</taxon>
        <taxon>Sphingomonadales</taxon>
        <taxon>Sphingomonadaceae</taxon>
        <taxon>Hephaestia</taxon>
    </lineage>
</organism>